<feature type="region of interest" description="Disordered" evidence="1">
    <location>
        <begin position="171"/>
        <end position="232"/>
    </location>
</feature>
<organism evidence="3 4">
    <name type="scientific">Phakopsora pachyrhizi</name>
    <name type="common">Asian soybean rust disease fungus</name>
    <dbReference type="NCBI Taxonomy" id="170000"/>
    <lineage>
        <taxon>Eukaryota</taxon>
        <taxon>Fungi</taxon>
        <taxon>Dikarya</taxon>
        <taxon>Basidiomycota</taxon>
        <taxon>Pucciniomycotina</taxon>
        <taxon>Pucciniomycetes</taxon>
        <taxon>Pucciniales</taxon>
        <taxon>Phakopsoraceae</taxon>
        <taxon>Phakopsora</taxon>
    </lineage>
</organism>
<feature type="compositionally biased region" description="Polar residues" evidence="1">
    <location>
        <begin position="196"/>
        <end position="219"/>
    </location>
</feature>
<dbReference type="EMBL" id="CALTRL010001472">
    <property type="protein sequence ID" value="CAH7672660.1"/>
    <property type="molecule type" value="Genomic_DNA"/>
</dbReference>
<evidence type="ECO:0000256" key="1">
    <source>
        <dbReference type="SAM" id="MobiDB-lite"/>
    </source>
</evidence>
<proteinExistence type="predicted"/>
<keyword evidence="4" id="KW-1185">Reference proteome</keyword>
<comment type="caution">
    <text evidence="3">The sequence shown here is derived from an EMBL/GenBank/DDBJ whole genome shotgun (WGS) entry which is preliminary data.</text>
</comment>
<protein>
    <submittedName>
        <fullName evidence="3">Expressed protein</fullName>
    </submittedName>
</protein>
<feature type="signal peptide" evidence="2">
    <location>
        <begin position="1"/>
        <end position="27"/>
    </location>
</feature>
<evidence type="ECO:0000313" key="3">
    <source>
        <dbReference type="EMBL" id="CAH7672660.1"/>
    </source>
</evidence>
<sequence length="259" mass="26877">MAFRSFSTSIFALKSLFLIVNPIQTWAAVGLGNIPSCSHLCFDQSSSQSSCSDNIINTSIFGKLSFYLVCLNFYHLIVDFDGPVQLRCDPDSLPGALRLMNTCKESFGITVESAKPQLGGQSSPLVLYLGAQPPLPNNSSFSTLTSTGFVSSSSGGVNVISPPAPVPARVPAQSTGYVPTTPPELAPSGSALAHSINESGVSAASPSTNAPSRVSNQTPGLAPPPAQATAQNSASLRYSSSLNKPVIMVAASSFAMLFV</sequence>
<dbReference type="AlphaFoldDB" id="A0AAV0AV08"/>
<dbReference type="Proteomes" id="UP001153365">
    <property type="component" value="Unassembled WGS sequence"/>
</dbReference>
<gene>
    <name evidence="3" type="ORF">PPACK8108_LOCUS7477</name>
</gene>
<name>A0AAV0AV08_PHAPC</name>
<evidence type="ECO:0000256" key="2">
    <source>
        <dbReference type="SAM" id="SignalP"/>
    </source>
</evidence>
<keyword evidence="2" id="KW-0732">Signal</keyword>
<feature type="chain" id="PRO_5043392825" evidence="2">
    <location>
        <begin position="28"/>
        <end position="259"/>
    </location>
</feature>
<reference evidence="3" key="1">
    <citation type="submission" date="2022-06" db="EMBL/GenBank/DDBJ databases">
        <authorList>
            <consortium name="SYNGENTA / RWTH Aachen University"/>
        </authorList>
    </citation>
    <scope>NUCLEOTIDE SEQUENCE</scope>
</reference>
<accession>A0AAV0AV08</accession>
<evidence type="ECO:0000313" key="4">
    <source>
        <dbReference type="Proteomes" id="UP001153365"/>
    </source>
</evidence>